<gene>
    <name evidence="1" type="ORF">OPT61_g3770</name>
</gene>
<evidence type="ECO:0000313" key="1">
    <source>
        <dbReference type="EMBL" id="KAJ8114319.1"/>
    </source>
</evidence>
<evidence type="ECO:0000313" key="2">
    <source>
        <dbReference type="Proteomes" id="UP001153331"/>
    </source>
</evidence>
<dbReference type="Proteomes" id="UP001153331">
    <property type="component" value="Unassembled WGS sequence"/>
</dbReference>
<keyword evidence="2" id="KW-1185">Reference proteome</keyword>
<organism evidence="1 2">
    <name type="scientific">Boeremia exigua</name>
    <dbReference type="NCBI Taxonomy" id="749465"/>
    <lineage>
        <taxon>Eukaryota</taxon>
        <taxon>Fungi</taxon>
        <taxon>Dikarya</taxon>
        <taxon>Ascomycota</taxon>
        <taxon>Pezizomycotina</taxon>
        <taxon>Dothideomycetes</taxon>
        <taxon>Pleosporomycetidae</taxon>
        <taxon>Pleosporales</taxon>
        <taxon>Pleosporineae</taxon>
        <taxon>Didymellaceae</taxon>
        <taxon>Boeremia</taxon>
    </lineage>
</organism>
<sequence>MVPADLAEKLNLNLPASADELAASAASADASAAPGPVNLLRLIPTNDTPDRFAVPGPVDLSAHDDDLDPQARLIRLWPAANTNPDELAVCSSKVLINPLLYGMSGRGQELVAGEGFEEFSRAPEGSRGSRL</sequence>
<accession>A0ACC2IGI7</accession>
<reference evidence="1" key="1">
    <citation type="submission" date="2022-11" db="EMBL/GenBank/DDBJ databases">
        <title>Genome Sequence of Boeremia exigua.</title>
        <authorList>
            <person name="Buettner E."/>
        </authorList>
    </citation>
    <scope>NUCLEOTIDE SEQUENCE</scope>
    <source>
        <strain evidence="1">CU02</strain>
    </source>
</reference>
<protein>
    <submittedName>
        <fullName evidence="1">Uncharacterized protein</fullName>
    </submittedName>
</protein>
<comment type="caution">
    <text evidence="1">The sequence shown here is derived from an EMBL/GenBank/DDBJ whole genome shotgun (WGS) entry which is preliminary data.</text>
</comment>
<dbReference type="EMBL" id="JAPHNI010000201">
    <property type="protein sequence ID" value="KAJ8114319.1"/>
    <property type="molecule type" value="Genomic_DNA"/>
</dbReference>
<name>A0ACC2IGI7_9PLEO</name>
<proteinExistence type="predicted"/>